<proteinExistence type="predicted"/>
<keyword evidence="3" id="KW-1185">Reference proteome</keyword>
<dbReference type="EnsemblMetazoa" id="ASIC009387-RA">
    <property type="protein sequence ID" value="ASIC009387-PA"/>
    <property type="gene ID" value="ASIC009387"/>
</dbReference>
<dbReference type="EMBL" id="KE525143">
    <property type="protein sequence ID" value="KFB41754.1"/>
    <property type="molecule type" value="Genomic_DNA"/>
</dbReference>
<reference evidence="2" key="2">
    <citation type="submission" date="2020-05" db="UniProtKB">
        <authorList>
            <consortium name="EnsemblMetazoa"/>
        </authorList>
    </citation>
    <scope>IDENTIFICATION</scope>
</reference>
<accession>A0A084VUW0</accession>
<protein>
    <submittedName>
        <fullName evidence="1 2">Major facilitator transporter</fullName>
    </submittedName>
</protein>
<organism evidence="1">
    <name type="scientific">Anopheles sinensis</name>
    <name type="common">Mosquito</name>
    <dbReference type="NCBI Taxonomy" id="74873"/>
    <lineage>
        <taxon>Eukaryota</taxon>
        <taxon>Metazoa</taxon>
        <taxon>Ecdysozoa</taxon>
        <taxon>Arthropoda</taxon>
        <taxon>Hexapoda</taxon>
        <taxon>Insecta</taxon>
        <taxon>Pterygota</taxon>
        <taxon>Neoptera</taxon>
        <taxon>Endopterygota</taxon>
        <taxon>Diptera</taxon>
        <taxon>Nematocera</taxon>
        <taxon>Culicoidea</taxon>
        <taxon>Culicidae</taxon>
        <taxon>Anophelinae</taxon>
        <taxon>Anopheles</taxon>
    </lineage>
</organism>
<dbReference type="AlphaFoldDB" id="A0A084VUW0"/>
<evidence type="ECO:0000313" key="1">
    <source>
        <dbReference type="EMBL" id="KFB41754.1"/>
    </source>
</evidence>
<dbReference type="EMBL" id="ATLV01017043">
    <property type="status" value="NOT_ANNOTATED_CDS"/>
    <property type="molecule type" value="Genomic_DNA"/>
</dbReference>
<name>A0A084VUW0_ANOSI</name>
<reference evidence="1 3" key="1">
    <citation type="journal article" date="2014" name="BMC Genomics">
        <title>Genome sequence of Anopheles sinensis provides insight into genetics basis of mosquito competence for malaria parasites.</title>
        <authorList>
            <person name="Zhou D."/>
            <person name="Zhang D."/>
            <person name="Ding G."/>
            <person name="Shi L."/>
            <person name="Hou Q."/>
            <person name="Ye Y."/>
            <person name="Xu Y."/>
            <person name="Zhou H."/>
            <person name="Xiong C."/>
            <person name="Li S."/>
            <person name="Yu J."/>
            <person name="Hong S."/>
            <person name="Yu X."/>
            <person name="Zou P."/>
            <person name="Chen C."/>
            <person name="Chang X."/>
            <person name="Wang W."/>
            <person name="Lv Y."/>
            <person name="Sun Y."/>
            <person name="Ma L."/>
            <person name="Shen B."/>
            <person name="Zhu C."/>
        </authorList>
    </citation>
    <scope>NUCLEOTIDE SEQUENCE [LARGE SCALE GENOMIC DNA]</scope>
</reference>
<evidence type="ECO:0000313" key="3">
    <source>
        <dbReference type="Proteomes" id="UP000030765"/>
    </source>
</evidence>
<evidence type="ECO:0000313" key="2">
    <source>
        <dbReference type="EnsemblMetazoa" id="ASIC009387-PA"/>
    </source>
</evidence>
<dbReference type="Proteomes" id="UP000030765">
    <property type="component" value="Unassembled WGS sequence"/>
</dbReference>
<dbReference type="VEuPathDB" id="VectorBase:ASIC009387"/>
<gene>
    <name evidence="1" type="ORF">ZHAS_00009387</name>
</gene>
<sequence>MNEPKAPKPCENEATIRCLWFVPNTEPGHLLSLGQTRPDAGCPKRMSNRKLRGFVCIQMHFFVRELILPISY</sequence>